<keyword evidence="6" id="KW-0411">Iron-sulfur</keyword>
<dbReference type="CDD" id="cd02037">
    <property type="entry name" value="Mrp_NBP35"/>
    <property type="match status" value="1"/>
</dbReference>
<protein>
    <submittedName>
        <fullName evidence="8">Cytosolic Fe-S cluster assembly factor NUBP1</fullName>
    </submittedName>
</protein>
<dbReference type="Proteomes" id="UP000031668">
    <property type="component" value="Unassembled WGS sequence"/>
</dbReference>
<gene>
    <name evidence="8" type="ORF">RF11_07876</name>
</gene>
<feature type="region of interest" description="Disordered" evidence="7">
    <location>
        <begin position="1"/>
        <end position="30"/>
    </location>
</feature>
<dbReference type="GO" id="GO:0046872">
    <property type="term" value="F:metal ion binding"/>
    <property type="evidence" value="ECO:0007669"/>
    <property type="project" value="UniProtKB-KW"/>
</dbReference>
<dbReference type="GO" id="GO:0016226">
    <property type="term" value="P:iron-sulfur cluster assembly"/>
    <property type="evidence" value="ECO:0007669"/>
    <property type="project" value="InterPro"/>
</dbReference>
<dbReference type="EMBL" id="JWZT01004760">
    <property type="protein sequence ID" value="KII63195.1"/>
    <property type="molecule type" value="Genomic_DNA"/>
</dbReference>
<dbReference type="OrthoDB" id="1741334at2759"/>
<name>A0A0C2M873_THEKT</name>
<evidence type="ECO:0000256" key="1">
    <source>
        <dbReference type="ARBA" id="ARBA00022485"/>
    </source>
</evidence>
<dbReference type="GO" id="GO:0051539">
    <property type="term" value="F:4 iron, 4 sulfur cluster binding"/>
    <property type="evidence" value="ECO:0007669"/>
    <property type="project" value="UniProtKB-KW"/>
</dbReference>
<keyword evidence="1" id="KW-0004">4Fe-4S</keyword>
<organism evidence="8 9">
    <name type="scientific">Thelohanellus kitauei</name>
    <name type="common">Myxosporean</name>
    <dbReference type="NCBI Taxonomy" id="669202"/>
    <lineage>
        <taxon>Eukaryota</taxon>
        <taxon>Metazoa</taxon>
        <taxon>Cnidaria</taxon>
        <taxon>Myxozoa</taxon>
        <taxon>Myxosporea</taxon>
        <taxon>Bivalvulida</taxon>
        <taxon>Platysporina</taxon>
        <taxon>Myxobolidae</taxon>
        <taxon>Thelohanellus</taxon>
    </lineage>
</organism>
<feature type="compositionally biased region" description="Basic and acidic residues" evidence="7">
    <location>
        <begin position="1"/>
        <end position="10"/>
    </location>
</feature>
<keyword evidence="5" id="KW-0408">Iron</keyword>
<dbReference type="InterPro" id="IPR027417">
    <property type="entry name" value="P-loop_NTPase"/>
</dbReference>
<evidence type="ECO:0000256" key="7">
    <source>
        <dbReference type="SAM" id="MobiDB-lite"/>
    </source>
</evidence>
<evidence type="ECO:0000256" key="6">
    <source>
        <dbReference type="ARBA" id="ARBA00023014"/>
    </source>
</evidence>
<keyword evidence="3" id="KW-0547">Nucleotide-binding</keyword>
<keyword evidence="2" id="KW-0479">Metal-binding</keyword>
<evidence type="ECO:0000313" key="9">
    <source>
        <dbReference type="Proteomes" id="UP000031668"/>
    </source>
</evidence>
<comment type="caution">
    <text evidence="8">The sequence shown here is derived from an EMBL/GenBank/DDBJ whole genome shotgun (WGS) entry which is preliminary data.</text>
</comment>
<dbReference type="SUPFAM" id="SSF52540">
    <property type="entry name" value="P-loop containing nucleoside triphosphate hydrolases"/>
    <property type="match status" value="1"/>
</dbReference>
<dbReference type="GO" id="GO:0005524">
    <property type="term" value="F:ATP binding"/>
    <property type="evidence" value="ECO:0007669"/>
    <property type="project" value="UniProtKB-KW"/>
</dbReference>
<evidence type="ECO:0000256" key="2">
    <source>
        <dbReference type="ARBA" id="ARBA00022723"/>
    </source>
</evidence>
<dbReference type="AlphaFoldDB" id="A0A0C2M873"/>
<evidence type="ECO:0000256" key="3">
    <source>
        <dbReference type="ARBA" id="ARBA00022741"/>
    </source>
</evidence>
<dbReference type="InterPro" id="IPR033756">
    <property type="entry name" value="YlxH/NBP35"/>
</dbReference>
<proteinExistence type="inferred from homology"/>
<dbReference type="Gene3D" id="3.40.50.300">
    <property type="entry name" value="P-loop containing nucleotide triphosphate hydrolases"/>
    <property type="match status" value="1"/>
</dbReference>
<keyword evidence="9" id="KW-1185">Reference proteome</keyword>
<reference evidence="8 9" key="1">
    <citation type="journal article" date="2014" name="Genome Biol. Evol.">
        <title>The genome of the myxosporean Thelohanellus kitauei shows adaptations to nutrient acquisition within its fish host.</title>
        <authorList>
            <person name="Yang Y."/>
            <person name="Xiong J."/>
            <person name="Zhou Z."/>
            <person name="Huo F."/>
            <person name="Miao W."/>
            <person name="Ran C."/>
            <person name="Liu Y."/>
            <person name="Zhang J."/>
            <person name="Feng J."/>
            <person name="Wang M."/>
            <person name="Wang M."/>
            <person name="Wang L."/>
            <person name="Yao B."/>
        </authorList>
    </citation>
    <scope>NUCLEOTIDE SEQUENCE [LARGE SCALE GENOMIC DNA]</scope>
    <source>
        <strain evidence="8">Wuqing</strain>
    </source>
</reference>
<dbReference type="GO" id="GO:0140663">
    <property type="term" value="F:ATP-dependent FeS chaperone activity"/>
    <property type="evidence" value="ECO:0007669"/>
    <property type="project" value="InterPro"/>
</dbReference>
<dbReference type="InterPro" id="IPR019591">
    <property type="entry name" value="Mrp/NBP35_ATP-bd"/>
</dbReference>
<evidence type="ECO:0000313" key="8">
    <source>
        <dbReference type="EMBL" id="KII63195.1"/>
    </source>
</evidence>
<evidence type="ECO:0000256" key="5">
    <source>
        <dbReference type="ARBA" id="ARBA00023004"/>
    </source>
</evidence>
<dbReference type="PANTHER" id="PTHR23264">
    <property type="entry name" value="NUCLEOTIDE-BINDING PROTEIN NBP35 YEAST -RELATED"/>
    <property type="match status" value="1"/>
</dbReference>
<dbReference type="GO" id="GO:0005829">
    <property type="term" value="C:cytosol"/>
    <property type="evidence" value="ECO:0007669"/>
    <property type="project" value="TreeGrafter"/>
</dbReference>
<dbReference type="OMA" id="EMDCQVG"/>
<dbReference type="PANTHER" id="PTHR23264:SF35">
    <property type="entry name" value="CYTOSOLIC FE-S CLUSTER ASSEMBLY FACTOR NUBP1"/>
    <property type="match status" value="1"/>
</dbReference>
<accession>A0A0C2M873</accession>
<dbReference type="HAMAP" id="MF_02040">
    <property type="entry name" value="Mrp_NBP35"/>
    <property type="match status" value="1"/>
</dbReference>
<sequence>MENRQFELEKVPNSCPGAESERAGKEEPCQGCPNQQICKSGELQQEKEICNFYCLTVLNSIQSKFQDVKKIILVMSGKGGVGKSTVAMLIARSISHYTDHEVGYLDIDLCGPSTSRLFGVNGEYDLIRKVSTDNINVMSTDFLLKPKDALIWRGPKKNSLIKELLLNVNWEGVEYLIVDTPPGTTDEHISLVEMLKKCHQTCVVMVTTPQEVSLSDVRKQINFIKKTDIKLLGVVENMSSFICPCCKFESKILPASKNSFKGTEYEPLCYLPFDRNISYCESNGLNPFEEIKEENHPVIDAIRTFVNSSLFLNQEFILA</sequence>
<feature type="compositionally biased region" description="Basic and acidic residues" evidence="7">
    <location>
        <begin position="19"/>
        <end position="28"/>
    </location>
</feature>
<evidence type="ECO:0000256" key="4">
    <source>
        <dbReference type="ARBA" id="ARBA00022840"/>
    </source>
</evidence>
<dbReference type="Pfam" id="PF10609">
    <property type="entry name" value="ParA"/>
    <property type="match status" value="1"/>
</dbReference>
<keyword evidence="4" id="KW-0067">ATP-binding</keyword>